<organism evidence="1">
    <name type="scientific">marine sediment metagenome</name>
    <dbReference type="NCBI Taxonomy" id="412755"/>
    <lineage>
        <taxon>unclassified sequences</taxon>
        <taxon>metagenomes</taxon>
        <taxon>ecological metagenomes</taxon>
    </lineage>
</organism>
<accession>A0A0F9DY77</accession>
<dbReference type="AlphaFoldDB" id="A0A0F9DY77"/>
<evidence type="ECO:0000313" key="1">
    <source>
        <dbReference type="EMBL" id="KKL66689.1"/>
    </source>
</evidence>
<protein>
    <submittedName>
        <fullName evidence="1">Uncharacterized protein</fullName>
    </submittedName>
</protein>
<feature type="non-terminal residue" evidence="1">
    <location>
        <position position="1"/>
    </location>
</feature>
<gene>
    <name evidence="1" type="ORF">LCGC14_2142430</name>
</gene>
<reference evidence="1" key="1">
    <citation type="journal article" date="2015" name="Nature">
        <title>Complex archaea that bridge the gap between prokaryotes and eukaryotes.</title>
        <authorList>
            <person name="Spang A."/>
            <person name="Saw J.H."/>
            <person name="Jorgensen S.L."/>
            <person name="Zaremba-Niedzwiedzka K."/>
            <person name="Martijn J."/>
            <person name="Lind A.E."/>
            <person name="van Eijk R."/>
            <person name="Schleper C."/>
            <person name="Guy L."/>
            <person name="Ettema T.J."/>
        </authorList>
    </citation>
    <scope>NUCLEOTIDE SEQUENCE</scope>
</reference>
<dbReference type="EMBL" id="LAZR01027123">
    <property type="protein sequence ID" value="KKL66689.1"/>
    <property type="molecule type" value="Genomic_DNA"/>
</dbReference>
<comment type="caution">
    <text evidence="1">The sequence shown here is derived from an EMBL/GenBank/DDBJ whole genome shotgun (WGS) entry which is preliminary data.</text>
</comment>
<sequence>ENQLIVAFAADITATGTLAVNPTIAFSLSAGLVDGNAPAEPFANRRHIAPFIQNTIS</sequence>
<proteinExistence type="predicted"/>
<name>A0A0F9DY77_9ZZZZ</name>